<evidence type="ECO:0000256" key="5">
    <source>
        <dbReference type="SAM" id="MobiDB-lite"/>
    </source>
</evidence>
<evidence type="ECO:0000313" key="7">
    <source>
        <dbReference type="EnsemblPlants" id="ORUFI04G15940.1"/>
    </source>
</evidence>
<dbReference type="GO" id="GO:0022857">
    <property type="term" value="F:transmembrane transporter activity"/>
    <property type="evidence" value="ECO:0007669"/>
    <property type="project" value="InterPro"/>
</dbReference>
<name>A0A0E0P9Z9_ORYRU</name>
<dbReference type="HOGENOM" id="CLU_1581085_0_0_1"/>
<dbReference type="InterPro" id="IPR005828">
    <property type="entry name" value="MFS_sugar_transport-like"/>
</dbReference>
<dbReference type="eggNOG" id="KOG0254">
    <property type="taxonomic scope" value="Eukaryota"/>
</dbReference>
<reference evidence="7" key="2">
    <citation type="submission" date="2015-06" db="UniProtKB">
        <authorList>
            <consortium name="EnsemblPlants"/>
        </authorList>
    </citation>
    <scope>IDENTIFICATION</scope>
</reference>
<evidence type="ECO:0000256" key="1">
    <source>
        <dbReference type="ARBA" id="ARBA00004370"/>
    </source>
</evidence>
<comment type="subcellular location">
    <subcellularLocation>
        <location evidence="1">Membrane</location>
    </subcellularLocation>
</comment>
<evidence type="ECO:0000256" key="3">
    <source>
        <dbReference type="ARBA" id="ARBA00022989"/>
    </source>
</evidence>
<reference evidence="8" key="1">
    <citation type="submission" date="2013-06" db="EMBL/GenBank/DDBJ databases">
        <authorList>
            <person name="Zhao Q."/>
        </authorList>
    </citation>
    <scope>NUCLEOTIDE SEQUENCE</scope>
    <source>
        <strain evidence="8">cv. W1943</strain>
    </source>
</reference>
<keyword evidence="8" id="KW-1185">Reference proteome</keyword>
<sequence>MGAVNLGSTLVSIATVDRYGRRVAVAWIMGSQIGRDGESAMARRYSVAVLALTCVFSAAFGWSWGPLTWGYKLLVTQGRRGEREEIDKGATGRLGRRQRLLELCNFPIVSGLGGVTGIKACRSDGHMVGPSSHRTGSLANGMKRRLYGIPNPSPSTPLPLAMFRDPGNL</sequence>
<organism evidence="7 8">
    <name type="scientific">Oryza rufipogon</name>
    <name type="common">Brownbeard rice</name>
    <name type="synonym">Asian wild rice</name>
    <dbReference type="NCBI Taxonomy" id="4529"/>
    <lineage>
        <taxon>Eukaryota</taxon>
        <taxon>Viridiplantae</taxon>
        <taxon>Streptophyta</taxon>
        <taxon>Embryophyta</taxon>
        <taxon>Tracheophyta</taxon>
        <taxon>Spermatophyta</taxon>
        <taxon>Magnoliopsida</taxon>
        <taxon>Liliopsida</taxon>
        <taxon>Poales</taxon>
        <taxon>Poaceae</taxon>
        <taxon>BOP clade</taxon>
        <taxon>Oryzoideae</taxon>
        <taxon>Oryzeae</taxon>
        <taxon>Oryzinae</taxon>
        <taxon>Oryza</taxon>
    </lineage>
</organism>
<protein>
    <recommendedName>
        <fullName evidence="9">Major facilitator superfamily (MFS) profile domain-containing protein</fullName>
    </recommendedName>
</protein>
<dbReference type="GO" id="GO:0016020">
    <property type="term" value="C:membrane"/>
    <property type="evidence" value="ECO:0007669"/>
    <property type="project" value="UniProtKB-SubCell"/>
</dbReference>
<evidence type="ECO:0000256" key="2">
    <source>
        <dbReference type="ARBA" id="ARBA00022692"/>
    </source>
</evidence>
<keyword evidence="2 6" id="KW-0812">Transmembrane</keyword>
<dbReference type="Gramene" id="ORUFI04G15940.1">
    <property type="protein sequence ID" value="ORUFI04G15940.1"/>
    <property type="gene ID" value="ORUFI04G15940"/>
</dbReference>
<dbReference type="AlphaFoldDB" id="A0A0E0P9Z9"/>
<feature type="transmembrane region" description="Helical" evidence="6">
    <location>
        <begin position="45"/>
        <end position="64"/>
    </location>
</feature>
<dbReference type="STRING" id="4529.A0A0E0P9Z9"/>
<dbReference type="Proteomes" id="UP000008022">
    <property type="component" value="Unassembled WGS sequence"/>
</dbReference>
<proteinExistence type="predicted"/>
<accession>A0A0E0P9Z9</accession>
<evidence type="ECO:0008006" key="9">
    <source>
        <dbReference type="Google" id="ProtNLM"/>
    </source>
</evidence>
<dbReference type="Pfam" id="PF00083">
    <property type="entry name" value="Sugar_tr"/>
    <property type="match status" value="1"/>
</dbReference>
<keyword evidence="4 6" id="KW-0472">Membrane</keyword>
<evidence type="ECO:0000256" key="6">
    <source>
        <dbReference type="SAM" id="Phobius"/>
    </source>
</evidence>
<feature type="region of interest" description="Disordered" evidence="5">
    <location>
        <begin position="150"/>
        <end position="169"/>
    </location>
</feature>
<evidence type="ECO:0000256" key="4">
    <source>
        <dbReference type="ARBA" id="ARBA00023136"/>
    </source>
</evidence>
<dbReference type="EnsemblPlants" id="ORUFI04G15940.1">
    <property type="protein sequence ID" value="ORUFI04G15940.1"/>
    <property type="gene ID" value="ORUFI04G15940"/>
</dbReference>
<keyword evidence="3 6" id="KW-1133">Transmembrane helix</keyword>
<evidence type="ECO:0000313" key="8">
    <source>
        <dbReference type="Proteomes" id="UP000008022"/>
    </source>
</evidence>
<dbReference type="InterPro" id="IPR036259">
    <property type="entry name" value="MFS_trans_sf"/>
</dbReference>
<dbReference type="Gene3D" id="1.20.1250.20">
    <property type="entry name" value="MFS general substrate transporter like domains"/>
    <property type="match status" value="1"/>
</dbReference>